<dbReference type="InterPro" id="IPR002129">
    <property type="entry name" value="PyrdxlP-dep_de-COase"/>
</dbReference>
<evidence type="ECO:0000256" key="3">
    <source>
        <dbReference type="ARBA" id="ARBA00022793"/>
    </source>
</evidence>
<dbReference type="InterPro" id="IPR021115">
    <property type="entry name" value="Pyridoxal-P_BS"/>
</dbReference>
<dbReference type="GO" id="GO:0019752">
    <property type="term" value="P:carboxylic acid metabolic process"/>
    <property type="evidence" value="ECO:0007669"/>
    <property type="project" value="InterPro"/>
</dbReference>
<dbReference type="PANTHER" id="PTHR46101">
    <property type="match status" value="1"/>
</dbReference>
<evidence type="ECO:0000256" key="1">
    <source>
        <dbReference type="ARBA" id="ARBA00001933"/>
    </source>
</evidence>
<dbReference type="Gene3D" id="3.40.640.10">
    <property type="entry name" value="Type I PLP-dependent aspartate aminotransferase-like (Major domain)"/>
    <property type="match status" value="1"/>
</dbReference>
<evidence type="ECO:0000256" key="5">
    <source>
        <dbReference type="ARBA" id="ARBA00023239"/>
    </source>
</evidence>
<feature type="modified residue" description="N6-(pyridoxal phosphate)lysine" evidence="6">
    <location>
        <position position="233"/>
    </location>
</feature>
<name>A0AAV2VKU2_9VIBR</name>
<evidence type="ECO:0000256" key="6">
    <source>
        <dbReference type="PIRSR" id="PIRSR602129-50"/>
    </source>
</evidence>
<dbReference type="GO" id="GO:0030170">
    <property type="term" value="F:pyridoxal phosphate binding"/>
    <property type="evidence" value="ECO:0007669"/>
    <property type="project" value="InterPro"/>
</dbReference>
<dbReference type="AlphaFoldDB" id="A0AAV2VKU2"/>
<proteinExistence type="inferred from homology"/>
<dbReference type="Proteomes" id="UP000018211">
    <property type="component" value="Unassembled WGS sequence"/>
</dbReference>
<dbReference type="NCBIfam" id="NF002748">
    <property type="entry name" value="PRK02769.1"/>
    <property type="match status" value="1"/>
</dbReference>
<dbReference type="RefSeq" id="WP_022610851.1">
    <property type="nucleotide sequence ID" value="NZ_LK391965.1"/>
</dbReference>
<keyword evidence="5 7" id="KW-0456">Lyase</keyword>
<comment type="similarity">
    <text evidence="2 7">Belongs to the group II decarboxylase family.</text>
</comment>
<dbReference type="EMBL" id="CAOF01000050">
    <property type="protein sequence ID" value="CCO45323.1"/>
    <property type="molecule type" value="Genomic_DNA"/>
</dbReference>
<dbReference type="PANTHER" id="PTHR46101:SF2">
    <property type="entry name" value="SERINE DECARBOXYLASE"/>
    <property type="match status" value="1"/>
</dbReference>
<sequence>MALSPQDQQTLQAFFEFCKTHQYDNIGYPTAADFNYQELEKFWQFSFNNCGDWAETSNYRLNTFQFEKEVMAYFADKFNIPFSESWGYVTNGGTEGNMYSCYLARELFPNGILYFSEDTHYSVAKIVRLLRIEHRVVKSLPNGEMDYDDLQQHIESNGRANPIVFANIGTTLYGAIDDLGKIKEVLGNAGFRREEYYLHADAAFHGMILPFVDAPQQFSFSDDIDSISVSGHKMIGAPIPCGIVLTKKTYVDNISVAVDYIAAIDKTITGSRNGLTPLMMWHAIKSSTEQEKELRVKRCLRLAEYAVEKLKSKGVPAWLNPNSVIVVFPTPTETVWRKYGLANSAKHAHLIITGHMIENTALLDQLIDDVAEDRNEMVVNYNEI</sequence>
<keyword evidence="3" id="KW-0210">Decarboxylase</keyword>
<dbReference type="EC" id="4.1.1.22" evidence="8"/>
<protein>
    <submittedName>
        <fullName evidence="8">Histidine decarboxylase</fullName>
        <ecNumber evidence="8">4.1.1.22</ecNumber>
    </submittedName>
</protein>
<evidence type="ECO:0000256" key="7">
    <source>
        <dbReference type="RuleBase" id="RU000382"/>
    </source>
</evidence>
<gene>
    <name evidence="8" type="primary">hdc</name>
    <name evidence="8" type="ORF">VIBNISOn1_1430096</name>
</gene>
<reference evidence="8 9" key="1">
    <citation type="journal article" date="2013" name="ISME J.">
        <title>Comparative genomics of pathogenic lineages of Vibrio nigripulchritudo identifies virulence-associated traits.</title>
        <authorList>
            <person name="Goudenege D."/>
            <person name="Labreuche Y."/>
            <person name="Krin E."/>
            <person name="Ansquer D."/>
            <person name="Mangenot S."/>
            <person name="Calteau A."/>
            <person name="Medigue C."/>
            <person name="Mazel D."/>
            <person name="Polz M.F."/>
            <person name="Le Roux F."/>
        </authorList>
    </citation>
    <scope>NUCLEOTIDE SEQUENCE [LARGE SCALE GENOMIC DNA]</scope>
    <source>
        <strain evidence="8 9">SOn1</strain>
    </source>
</reference>
<keyword evidence="4 6" id="KW-0663">Pyridoxal phosphate</keyword>
<dbReference type="InterPro" id="IPR015424">
    <property type="entry name" value="PyrdxlP-dep_Trfase"/>
</dbReference>
<evidence type="ECO:0000256" key="2">
    <source>
        <dbReference type="ARBA" id="ARBA00009533"/>
    </source>
</evidence>
<dbReference type="InterPro" id="IPR015421">
    <property type="entry name" value="PyrdxlP-dep_Trfase_major"/>
</dbReference>
<dbReference type="SUPFAM" id="SSF53383">
    <property type="entry name" value="PLP-dependent transferases"/>
    <property type="match status" value="1"/>
</dbReference>
<accession>A0AAV2VKU2</accession>
<dbReference type="InterPro" id="IPR051151">
    <property type="entry name" value="Group_II_Decarboxylase"/>
</dbReference>
<comment type="caution">
    <text evidence="8">The sequence shown here is derived from an EMBL/GenBank/DDBJ whole genome shotgun (WGS) entry which is preliminary data.</text>
</comment>
<organism evidence="8 9">
    <name type="scientific">Vibrio nigripulchritudo SOn1</name>
    <dbReference type="NCBI Taxonomy" id="1238450"/>
    <lineage>
        <taxon>Bacteria</taxon>
        <taxon>Pseudomonadati</taxon>
        <taxon>Pseudomonadota</taxon>
        <taxon>Gammaproteobacteria</taxon>
        <taxon>Vibrionales</taxon>
        <taxon>Vibrionaceae</taxon>
        <taxon>Vibrio</taxon>
    </lineage>
</organism>
<dbReference type="GO" id="GO:0004398">
    <property type="term" value="F:histidine decarboxylase activity"/>
    <property type="evidence" value="ECO:0007669"/>
    <property type="project" value="UniProtKB-EC"/>
</dbReference>
<dbReference type="Pfam" id="PF00282">
    <property type="entry name" value="Pyridoxal_deC"/>
    <property type="match status" value="1"/>
</dbReference>
<comment type="cofactor">
    <cofactor evidence="1 6 7">
        <name>pyridoxal 5'-phosphate</name>
        <dbReference type="ChEBI" id="CHEBI:597326"/>
    </cofactor>
</comment>
<dbReference type="PROSITE" id="PS00392">
    <property type="entry name" value="DDC_GAD_HDC_YDC"/>
    <property type="match status" value="1"/>
</dbReference>
<evidence type="ECO:0000256" key="4">
    <source>
        <dbReference type="ARBA" id="ARBA00022898"/>
    </source>
</evidence>
<evidence type="ECO:0000313" key="9">
    <source>
        <dbReference type="Proteomes" id="UP000018211"/>
    </source>
</evidence>
<evidence type="ECO:0000313" key="8">
    <source>
        <dbReference type="EMBL" id="CCO45323.1"/>
    </source>
</evidence>